<evidence type="ECO:0000256" key="7">
    <source>
        <dbReference type="SAM" id="Phobius"/>
    </source>
</evidence>
<dbReference type="Pfam" id="PF04066">
    <property type="entry name" value="MrpF_PhaF"/>
    <property type="match status" value="1"/>
</dbReference>
<evidence type="ECO:0000313" key="8">
    <source>
        <dbReference type="EMBL" id="ERG90982.1"/>
    </source>
</evidence>
<feature type="transmembrane region" description="Helical" evidence="7">
    <location>
        <begin position="53"/>
        <end position="73"/>
    </location>
</feature>
<dbReference type="STRING" id="1238424.J07HQW1_01013"/>
<keyword evidence="3" id="KW-1003">Cell membrane</keyword>
<dbReference type="AlphaFoldDB" id="U1PBQ2"/>
<protein>
    <submittedName>
        <fullName evidence="8">Multisubunit Na+/H+ antiporter, MnhF subunit</fullName>
    </submittedName>
</protein>
<evidence type="ECO:0000256" key="2">
    <source>
        <dbReference type="ARBA" id="ARBA00022448"/>
    </source>
</evidence>
<keyword evidence="5 7" id="KW-1133">Transmembrane helix</keyword>
<dbReference type="GO" id="GO:0005886">
    <property type="term" value="C:plasma membrane"/>
    <property type="evidence" value="ECO:0007669"/>
    <property type="project" value="UniProtKB-SubCell"/>
</dbReference>
<comment type="subcellular location">
    <subcellularLocation>
        <location evidence="1">Cell membrane</location>
        <topology evidence="1">Multi-pass membrane protein</topology>
    </subcellularLocation>
</comment>
<evidence type="ECO:0000256" key="1">
    <source>
        <dbReference type="ARBA" id="ARBA00004651"/>
    </source>
</evidence>
<dbReference type="GO" id="GO:0015385">
    <property type="term" value="F:sodium:proton antiporter activity"/>
    <property type="evidence" value="ECO:0007669"/>
    <property type="project" value="TreeGrafter"/>
</dbReference>
<gene>
    <name evidence="8" type="ORF">J07HQW1_01013</name>
</gene>
<organism evidence="8 9">
    <name type="scientific">Haloquadratum walsbyi J07HQW1</name>
    <dbReference type="NCBI Taxonomy" id="1238424"/>
    <lineage>
        <taxon>Archaea</taxon>
        <taxon>Methanobacteriati</taxon>
        <taxon>Methanobacteriota</taxon>
        <taxon>Stenosarchaea group</taxon>
        <taxon>Halobacteria</taxon>
        <taxon>Halobacteriales</taxon>
        <taxon>Haloferacaceae</taxon>
        <taxon>Haloquadratum</taxon>
    </lineage>
</organism>
<sequence length="108" mass="11281">MTVSIATVIQATFGVSLNQPVEAVFIGAAIILVLSAVILSYRIVSGPTMQDRVIAVNSVGTTTVVVLALLAAALDRPGFLDIALVYAMLNFLMSIAISKFTVERGGVI</sequence>
<name>U1PBQ2_9EURY</name>
<evidence type="ECO:0000256" key="4">
    <source>
        <dbReference type="ARBA" id="ARBA00022692"/>
    </source>
</evidence>
<dbReference type="InterPro" id="IPR007208">
    <property type="entry name" value="MrpF/PhaF-like"/>
</dbReference>
<dbReference type="Proteomes" id="UP000030649">
    <property type="component" value="Unassembled WGS sequence"/>
</dbReference>
<keyword evidence="6 7" id="KW-0472">Membrane</keyword>
<proteinExistence type="predicted"/>
<dbReference type="PANTHER" id="PTHR34702">
    <property type="entry name" value="NA(+)/H(+) ANTIPORTER SUBUNIT F1"/>
    <property type="match status" value="1"/>
</dbReference>
<keyword evidence="2" id="KW-0813">Transport</keyword>
<reference evidence="8 9" key="1">
    <citation type="journal article" date="2013" name="PLoS ONE">
        <title>Assembly-driven community genomics of a hypersaline microbial ecosystem.</title>
        <authorList>
            <person name="Podell S."/>
            <person name="Ugalde J.A."/>
            <person name="Narasingarao P."/>
            <person name="Banfield J.F."/>
            <person name="Heidelberg K.B."/>
            <person name="Allen E.E."/>
        </authorList>
    </citation>
    <scope>NUCLEOTIDE SEQUENCE [LARGE SCALE GENOMIC DNA]</scope>
    <source>
        <strain evidence="9">J07HQW1</strain>
    </source>
</reference>
<evidence type="ECO:0000256" key="6">
    <source>
        <dbReference type="ARBA" id="ARBA00023136"/>
    </source>
</evidence>
<feature type="transmembrane region" description="Helical" evidence="7">
    <location>
        <begin position="79"/>
        <end position="102"/>
    </location>
</feature>
<dbReference type="PANTHER" id="PTHR34702:SF1">
    <property type="entry name" value="NA(+)_H(+) ANTIPORTER SUBUNIT F"/>
    <property type="match status" value="1"/>
</dbReference>
<accession>U1PBQ2</accession>
<feature type="transmembrane region" description="Helical" evidence="7">
    <location>
        <begin position="23"/>
        <end position="41"/>
    </location>
</feature>
<dbReference type="EMBL" id="KE356560">
    <property type="protein sequence ID" value="ERG90982.1"/>
    <property type="molecule type" value="Genomic_DNA"/>
</dbReference>
<dbReference type="HOGENOM" id="CLU_125825_2_0_2"/>
<evidence type="ECO:0000256" key="3">
    <source>
        <dbReference type="ARBA" id="ARBA00022475"/>
    </source>
</evidence>
<keyword evidence="4 7" id="KW-0812">Transmembrane</keyword>
<dbReference type="NCBIfam" id="NF009244">
    <property type="entry name" value="PRK12599.1-3"/>
    <property type="match status" value="1"/>
</dbReference>
<evidence type="ECO:0000313" key="9">
    <source>
        <dbReference type="Proteomes" id="UP000030649"/>
    </source>
</evidence>
<evidence type="ECO:0000256" key="5">
    <source>
        <dbReference type="ARBA" id="ARBA00022989"/>
    </source>
</evidence>